<organism evidence="2 3">
    <name type="scientific">Trifolium subterraneum</name>
    <name type="common">Subterranean clover</name>
    <dbReference type="NCBI Taxonomy" id="3900"/>
    <lineage>
        <taxon>Eukaryota</taxon>
        <taxon>Viridiplantae</taxon>
        <taxon>Streptophyta</taxon>
        <taxon>Embryophyta</taxon>
        <taxon>Tracheophyta</taxon>
        <taxon>Spermatophyta</taxon>
        <taxon>Magnoliopsida</taxon>
        <taxon>eudicotyledons</taxon>
        <taxon>Gunneridae</taxon>
        <taxon>Pentapetalae</taxon>
        <taxon>rosids</taxon>
        <taxon>fabids</taxon>
        <taxon>Fabales</taxon>
        <taxon>Fabaceae</taxon>
        <taxon>Papilionoideae</taxon>
        <taxon>50 kb inversion clade</taxon>
        <taxon>NPAAA clade</taxon>
        <taxon>Hologalegina</taxon>
        <taxon>IRL clade</taxon>
        <taxon>Trifolieae</taxon>
        <taxon>Trifolium</taxon>
    </lineage>
</organism>
<dbReference type="InterPro" id="IPR003871">
    <property type="entry name" value="RFA1B/D_OB_1st"/>
</dbReference>
<evidence type="ECO:0000313" key="3">
    <source>
        <dbReference type="Proteomes" id="UP000242715"/>
    </source>
</evidence>
<protein>
    <recommendedName>
        <fullName evidence="1">Replication protein A 70 kDa DNA-binding subunit B/D first OB fold domain-containing protein</fullName>
    </recommendedName>
</protein>
<name>A0A2Z6PTQ1_TRISU</name>
<sequence>MFESKVEEGKVYEMSYFSIYPMSGNYRTTLHPYKLVFQSKTTVTPSECCGISQYGISVTTLGEISDYNHDYEYLVGEYIF</sequence>
<dbReference type="InterPro" id="IPR012340">
    <property type="entry name" value="NA-bd_OB-fold"/>
</dbReference>
<dbReference type="Pfam" id="PF02721">
    <property type="entry name" value="DUF223"/>
    <property type="match status" value="1"/>
</dbReference>
<reference evidence="3" key="1">
    <citation type="journal article" date="2017" name="Front. Plant Sci.">
        <title>Climate Clever Clovers: New Paradigm to Reduce the Environmental Footprint of Ruminants by Breeding Low Methanogenic Forages Utilizing Haplotype Variation.</title>
        <authorList>
            <person name="Kaur P."/>
            <person name="Appels R."/>
            <person name="Bayer P.E."/>
            <person name="Keeble-Gagnere G."/>
            <person name="Wang J."/>
            <person name="Hirakawa H."/>
            <person name="Shirasawa K."/>
            <person name="Vercoe P."/>
            <person name="Stefanova K."/>
            <person name="Durmic Z."/>
            <person name="Nichols P."/>
            <person name="Revell C."/>
            <person name="Isobe S.N."/>
            <person name="Edwards D."/>
            <person name="Erskine W."/>
        </authorList>
    </citation>
    <scope>NUCLEOTIDE SEQUENCE [LARGE SCALE GENOMIC DNA]</scope>
    <source>
        <strain evidence="3">cv. Daliak</strain>
    </source>
</reference>
<dbReference type="EMBL" id="DF974722">
    <property type="protein sequence ID" value="GAU50257.1"/>
    <property type="molecule type" value="Genomic_DNA"/>
</dbReference>
<keyword evidence="3" id="KW-1185">Reference proteome</keyword>
<gene>
    <name evidence="2" type="ORF">TSUD_409030</name>
</gene>
<evidence type="ECO:0000313" key="2">
    <source>
        <dbReference type="EMBL" id="GAU50257.1"/>
    </source>
</evidence>
<evidence type="ECO:0000259" key="1">
    <source>
        <dbReference type="Pfam" id="PF02721"/>
    </source>
</evidence>
<dbReference type="Proteomes" id="UP000242715">
    <property type="component" value="Unassembled WGS sequence"/>
</dbReference>
<dbReference type="Gene3D" id="2.40.50.140">
    <property type="entry name" value="Nucleic acid-binding proteins"/>
    <property type="match status" value="1"/>
</dbReference>
<feature type="domain" description="Replication protein A 70 kDa DNA-binding subunit B/D first OB fold" evidence="1">
    <location>
        <begin position="2"/>
        <end position="46"/>
    </location>
</feature>
<accession>A0A2Z6PTQ1</accession>
<proteinExistence type="predicted"/>
<dbReference type="OrthoDB" id="10440941at2759"/>
<dbReference type="AlphaFoldDB" id="A0A2Z6PTQ1"/>